<name>A0A2K8YUZ5_9BACT</name>
<accession>A0A2K8YUZ5</accession>
<evidence type="ECO:0000313" key="2">
    <source>
        <dbReference type="Proteomes" id="UP000232883"/>
    </source>
</evidence>
<dbReference type="KEGG" id="spir:CWM47_06225"/>
<dbReference type="RefSeq" id="WP_100987162.1">
    <property type="nucleotide sequence ID" value="NZ_CP025096.1"/>
</dbReference>
<keyword evidence="2" id="KW-1185">Reference proteome</keyword>
<dbReference type="PROSITE" id="PS51257">
    <property type="entry name" value="PROKAR_LIPOPROTEIN"/>
    <property type="match status" value="1"/>
</dbReference>
<evidence type="ECO:0000313" key="1">
    <source>
        <dbReference type="EMBL" id="AUD01441.1"/>
    </source>
</evidence>
<protein>
    <submittedName>
        <fullName evidence="1">Uncharacterized protein</fullName>
    </submittedName>
</protein>
<dbReference type="EMBL" id="CP025096">
    <property type="protein sequence ID" value="AUD01441.1"/>
    <property type="molecule type" value="Genomic_DNA"/>
</dbReference>
<dbReference type="OrthoDB" id="9152336at2"/>
<proteinExistence type="predicted"/>
<dbReference type="AlphaFoldDB" id="A0A2K8YUZ5"/>
<dbReference type="Proteomes" id="UP000232883">
    <property type="component" value="Chromosome"/>
</dbReference>
<sequence length="393" mass="44264">MKHINRLFPFIALTFFVVASCREEPRLTPNQAASRTGQSARLSAQTLDQLQTLRKGLPAGYEKRLEANAARLAKSHPEYQTAINRVLKVIEPTACEPTAFNTWVNQQLADWNDEILFYAIVTGMLDFPTYDALYFENSSAEQYFGVTGQYSQRTTKTFKDLQRFWDIRSNDIVLVAMHGSMLRDRAKIIRIDKLLHGDSQAAAEYWADLIATLLNVVPQYRQGNHPIFTLNAFAQPAFQLLGYGVIPNKIVMGDGIIEAYNSLGYGDVVSQAVLAHEFGHHVQFQRGLFTDAYSPESTRRTELMADAYSAYYLSHARGASMQWKRVQQFLNVFYNLGDCGFTNYGHHGTPRQRMAAADWGYSLANDAQKQGHILSSQAVATLFEAKLPELIAP</sequence>
<gene>
    <name evidence="1" type="ORF">CWM47_06225</name>
</gene>
<organism evidence="1 2">
    <name type="scientific">Spirosoma pollinicola</name>
    <dbReference type="NCBI Taxonomy" id="2057025"/>
    <lineage>
        <taxon>Bacteria</taxon>
        <taxon>Pseudomonadati</taxon>
        <taxon>Bacteroidota</taxon>
        <taxon>Cytophagia</taxon>
        <taxon>Cytophagales</taxon>
        <taxon>Cytophagaceae</taxon>
        <taxon>Spirosoma</taxon>
    </lineage>
</organism>
<reference evidence="1 2" key="1">
    <citation type="submission" date="2017-11" db="EMBL/GenBank/DDBJ databases">
        <title>Taxonomic description and genome sequences of Spirosoma HA7 sp. nov., isolated from pollen microhabitat of Corylus avellana.</title>
        <authorList>
            <person name="Ambika Manirajan B."/>
            <person name="Suarez C."/>
            <person name="Ratering S."/>
            <person name="Geissler-Plaum R."/>
            <person name="Cardinale M."/>
            <person name="Sylvia S."/>
        </authorList>
    </citation>
    <scope>NUCLEOTIDE SEQUENCE [LARGE SCALE GENOMIC DNA]</scope>
    <source>
        <strain evidence="1 2">HA7</strain>
    </source>
</reference>